<dbReference type="SUPFAM" id="SSF53448">
    <property type="entry name" value="Nucleotide-diphospho-sugar transferases"/>
    <property type="match status" value="1"/>
</dbReference>
<evidence type="ECO:0000313" key="4">
    <source>
        <dbReference type="Proteomes" id="UP000476338"/>
    </source>
</evidence>
<dbReference type="EMBL" id="VWSJ01000016">
    <property type="protein sequence ID" value="MSN96546.1"/>
    <property type="molecule type" value="Genomic_DNA"/>
</dbReference>
<dbReference type="Proteomes" id="UP000476338">
    <property type="component" value="Unassembled WGS sequence"/>
</dbReference>
<keyword evidence="4" id="KW-1185">Reference proteome</keyword>
<gene>
    <name evidence="3" type="ORF">F1B92_05085</name>
</gene>
<dbReference type="RefSeq" id="WP_154570814.1">
    <property type="nucleotide sequence ID" value="NZ_VWSJ01000016.1"/>
</dbReference>
<evidence type="ECO:0000313" key="3">
    <source>
        <dbReference type="EMBL" id="MSN96546.1"/>
    </source>
</evidence>
<dbReference type="PANTHER" id="PTHR32385:SF15">
    <property type="entry name" value="INOSITOL PHOSPHOCERAMIDE MANNOSYLTRANSFERASE 1"/>
    <property type="match status" value="1"/>
</dbReference>
<organism evidence="3 4">
    <name type="scientific">Campylobacter portucalensis</name>
    <dbReference type="NCBI Taxonomy" id="2608384"/>
    <lineage>
        <taxon>Bacteria</taxon>
        <taxon>Pseudomonadati</taxon>
        <taxon>Campylobacterota</taxon>
        <taxon>Epsilonproteobacteria</taxon>
        <taxon>Campylobacterales</taxon>
        <taxon>Campylobacteraceae</taxon>
        <taxon>Campylobacter</taxon>
    </lineage>
</organism>
<evidence type="ECO:0000256" key="2">
    <source>
        <dbReference type="SAM" id="Phobius"/>
    </source>
</evidence>
<reference evidence="3 4" key="1">
    <citation type="submission" date="2019-09" db="EMBL/GenBank/DDBJ databases">
        <authorList>
            <person name="Silva M."/>
            <person name="Pereira G."/>
            <person name="Lopes-Da-Costa L."/>
            <person name="Silva E."/>
        </authorList>
    </citation>
    <scope>NUCLEOTIDE SEQUENCE [LARGE SCALE GENOMIC DNA]</scope>
    <source>
        <strain evidence="3 4">FMV-PI01</strain>
    </source>
</reference>
<keyword evidence="2" id="KW-0472">Membrane</keyword>
<comment type="caution">
    <text evidence="3">The sequence shown here is derived from an EMBL/GenBank/DDBJ whole genome shotgun (WGS) entry which is preliminary data.</text>
</comment>
<dbReference type="Gene3D" id="3.90.550.20">
    <property type="match status" value="1"/>
</dbReference>
<dbReference type="InterPro" id="IPR007577">
    <property type="entry name" value="GlycoTrfase_DXD_sugar-bd_CS"/>
</dbReference>
<evidence type="ECO:0000256" key="1">
    <source>
        <dbReference type="ARBA" id="ARBA00022679"/>
    </source>
</evidence>
<dbReference type="AlphaFoldDB" id="A0A6L5WI11"/>
<dbReference type="InterPro" id="IPR051706">
    <property type="entry name" value="Glycosyltransferase_domain"/>
</dbReference>
<protein>
    <submittedName>
        <fullName evidence="3">Glycosyl transferase</fullName>
    </submittedName>
</protein>
<dbReference type="Pfam" id="PF04488">
    <property type="entry name" value="Gly_transf_sug"/>
    <property type="match status" value="1"/>
</dbReference>
<dbReference type="PANTHER" id="PTHR32385">
    <property type="entry name" value="MANNOSYL PHOSPHORYLINOSITOL CERAMIDE SYNTHASE"/>
    <property type="match status" value="1"/>
</dbReference>
<sequence>MKKQALMINRFTKFAGIFVKGFSYIYHFFLPKKRFTIPKFDPAQKDQTRKTKIPNTIWQINYTYEVSLPVYINFKFNRLLSKKWNYRHFSNDDATEFIKKNSDEETFRLYNLLNDGAAKADFFRMFVLYKFGGVYLDIDATFCLPLDKLIKSDDDELFLMTKHRFSNYFVASAPGNLYIKRTLDLILENIKNRYIKDGVYNLTGPNVLNKAIDDENSVQHRHNRYTCVQGSFTNEYFQYLDKPKGKWIYIKNDEILKKDNE</sequence>
<keyword evidence="2" id="KW-1133">Transmembrane helix</keyword>
<dbReference type="GO" id="GO:0016020">
    <property type="term" value="C:membrane"/>
    <property type="evidence" value="ECO:0007669"/>
    <property type="project" value="GOC"/>
</dbReference>
<reference evidence="3 4" key="2">
    <citation type="submission" date="2020-03" db="EMBL/GenBank/DDBJ databases">
        <title>Campylobacter portucalensis sp. nov., a new species of Campylobacter isolated from the reproductive tract of bulls.</title>
        <authorList>
            <person name="Silva M.F."/>
            <person name="Pereira G."/>
            <person name="Carneiro C."/>
            <person name="Hemphill A."/>
            <person name="Mateus L."/>
            <person name="Lopes-Da-Costa L."/>
            <person name="Silva E."/>
        </authorList>
    </citation>
    <scope>NUCLEOTIDE SEQUENCE [LARGE SCALE GENOMIC DNA]</scope>
    <source>
        <strain evidence="3 4">FMV-PI01</strain>
    </source>
</reference>
<accession>A0A6L5WI11</accession>
<dbReference type="GO" id="GO:0000030">
    <property type="term" value="F:mannosyltransferase activity"/>
    <property type="evidence" value="ECO:0007669"/>
    <property type="project" value="TreeGrafter"/>
</dbReference>
<dbReference type="InterPro" id="IPR029044">
    <property type="entry name" value="Nucleotide-diphossugar_trans"/>
</dbReference>
<dbReference type="GO" id="GO:0051999">
    <property type="term" value="P:mannosyl-inositol phosphorylceramide biosynthetic process"/>
    <property type="evidence" value="ECO:0007669"/>
    <property type="project" value="TreeGrafter"/>
</dbReference>
<keyword evidence="2" id="KW-0812">Transmembrane</keyword>
<proteinExistence type="predicted"/>
<feature type="transmembrane region" description="Helical" evidence="2">
    <location>
        <begin position="12"/>
        <end position="30"/>
    </location>
</feature>
<keyword evidence="1 3" id="KW-0808">Transferase</keyword>
<name>A0A6L5WI11_9BACT</name>